<reference evidence="1 2" key="1">
    <citation type="journal article" date="2019" name="Commun. Biol.">
        <title>The bagworm genome reveals a unique fibroin gene that provides high tensile strength.</title>
        <authorList>
            <person name="Kono N."/>
            <person name="Nakamura H."/>
            <person name="Ohtoshi R."/>
            <person name="Tomita M."/>
            <person name="Numata K."/>
            <person name="Arakawa K."/>
        </authorList>
    </citation>
    <scope>NUCLEOTIDE SEQUENCE [LARGE SCALE GENOMIC DNA]</scope>
</reference>
<dbReference type="EMBL" id="BGZK01000196">
    <property type="protein sequence ID" value="GBP27579.1"/>
    <property type="molecule type" value="Genomic_DNA"/>
</dbReference>
<accession>A0A4C1UMN0</accession>
<comment type="caution">
    <text evidence="1">The sequence shown here is derived from an EMBL/GenBank/DDBJ whole genome shotgun (WGS) entry which is preliminary data.</text>
</comment>
<keyword evidence="2" id="KW-1185">Reference proteome</keyword>
<name>A0A4C1UMN0_EUMVA</name>
<proteinExistence type="predicted"/>
<evidence type="ECO:0000313" key="1">
    <source>
        <dbReference type="EMBL" id="GBP27579.1"/>
    </source>
</evidence>
<dbReference type="Proteomes" id="UP000299102">
    <property type="component" value="Unassembled WGS sequence"/>
</dbReference>
<dbReference type="AlphaFoldDB" id="A0A4C1UMN0"/>
<protein>
    <submittedName>
        <fullName evidence="1">Uncharacterized protein</fullName>
    </submittedName>
</protein>
<organism evidence="1 2">
    <name type="scientific">Eumeta variegata</name>
    <name type="common">Bagworm moth</name>
    <name type="synonym">Eumeta japonica</name>
    <dbReference type="NCBI Taxonomy" id="151549"/>
    <lineage>
        <taxon>Eukaryota</taxon>
        <taxon>Metazoa</taxon>
        <taxon>Ecdysozoa</taxon>
        <taxon>Arthropoda</taxon>
        <taxon>Hexapoda</taxon>
        <taxon>Insecta</taxon>
        <taxon>Pterygota</taxon>
        <taxon>Neoptera</taxon>
        <taxon>Endopterygota</taxon>
        <taxon>Lepidoptera</taxon>
        <taxon>Glossata</taxon>
        <taxon>Ditrysia</taxon>
        <taxon>Tineoidea</taxon>
        <taxon>Psychidae</taxon>
        <taxon>Oiketicinae</taxon>
        <taxon>Eumeta</taxon>
    </lineage>
</organism>
<evidence type="ECO:0000313" key="2">
    <source>
        <dbReference type="Proteomes" id="UP000299102"/>
    </source>
</evidence>
<gene>
    <name evidence="1" type="ORF">EVAR_102831_1</name>
</gene>
<sequence>MLKSIRALVIHLNSNLPRNALLRRADSRTQPPAPLTPFVDALSIDVAHASSQSSARISSRSTLFDRYLGKLRESKKTDLFYHLICNVSLPFLKHAGAQHSELSGRRTIAARREKVQRSRRATDGRRCPALRIAPGVTA</sequence>